<accession>A0A4R0K6K8</accession>
<dbReference type="InterPro" id="IPR001466">
    <property type="entry name" value="Beta-lactam-related"/>
</dbReference>
<evidence type="ECO:0000259" key="1">
    <source>
        <dbReference type="Pfam" id="PF00144"/>
    </source>
</evidence>
<evidence type="ECO:0000313" key="3">
    <source>
        <dbReference type="Proteomes" id="UP000291144"/>
    </source>
</evidence>
<proteinExistence type="predicted"/>
<organism evidence="2 3">
    <name type="scientific">Kribbella pittospori</name>
    <dbReference type="NCBI Taxonomy" id="722689"/>
    <lineage>
        <taxon>Bacteria</taxon>
        <taxon>Bacillati</taxon>
        <taxon>Actinomycetota</taxon>
        <taxon>Actinomycetes</taxon>
        <taxon>Propionibacteriales</taxon>
        <taxon>Kribbellaceae</taxon>
        <taxon>Kribbella</taxon>
    </lineage>
</organism>
<sequence length="456" mass="50402">MDAGGLTDLLDRLEERSIECHSIVVVRHGQVVAEGWWAPYSADRPHLLYSMTKSFVGIAVGLAIDDGRLALGDRVVDVLADHVPQPMPEWAGQLTVHHLLSMSTGHTEDVLEDAWALEPDDLVRGLLRIVPEEPVGSRHAYNNPTTFVLARMVERVTGRTVPDLLEQRLFGPLGIRGAVWERVGSGATFGFHGLYLTTEAVAAFGELLLRGGRWHDRQLVSREWVELATRRQIETQQFEDGSRAADWLHGYGYQFWRSRHGYRADGAMGQFCLVLPESDVVVAITAATTDMQVLLDAVWDCLLPSLDRRGNESSDQRLATRLRALALPMISGRHRPDAEVRAIVDESVLPPGSSIAVQPCAGGWTLRIEAEGTTFDVAVGHDEWRESSPLGRPIVAAGGWHDETFVADLYVITSPSRVRVRIESGRASTTWNIPPLVGPNLLHQLRGALITRPDRS</sequence>
<reference evidence="2 3" key="1">
    <citation type="submission" date="2019-02" db="EMBL/GenBank/DDBJ databases">
        <title>Kribbella capetownensis sp. nov. and Kribbella speibonae sp. nov., isolated from soil.</title>
        <authorList>
            <person name="Curtis S.M."/>
            <person name="Norton I."/>
            <person name="Everest G.J."/>
            <person name="Meyers P.R."/>
        </authorList>
    </citation>
    <scope>NUCLEOTIDE SEQUENCE [LARGE SCALE GENOMIC DNA]</scope>
    <source>
        <strain evidence="2 3">NRRL B-24813</strain>
    </source>
</reference>
<dbReference type="Pfam" id="PF00144">
    <property type="entry name" value="Beta-lactamase"/>
    <property type="match status" value="1"/>
</dbReference>
<feature type="domain" description="Beta-lactamase-related" evidence="1">
    <location>
        <begin position="13"/>
        <end position="289"/>
    </location>
</feature>
<keyword evidence="3" id="KW-1185">Reference proteome</keyword>
<comment type="caution">
    <text evidence="2">The sequence shown here is derived from an EMBL/GenBank/DDBJ whole genome shotgun (WGS) entry which is preliminary data.</text>
</comment>
<dbReference type="EMBL" id="SJKB01000019">
    <property type="protein sequence ID" value="TCC54484.1"/>
    <property type="molecule type" value="Genomic_DNA"/>
</dbReference>
<dbReference type="AlphaFoldDB" id="A0A4R0K6K8"/>
<gene>
    <name evidence="2" type="ORF">E0H73_38955</name>
</gene>
<dbReference type="GO" id="GO:0016787">
    <property type="term" value="F:hydrolase activity"/>
    <property type="evidence" value="ECO:0007669"/>
    <property type="project" value="UniProtKB-KW"/>
</dbReference>
<dbReference type="InterPro" id="IPR050789">
    <property type="entry name" value="Diverse_Enzym_Activities"/>
</dbReference>
<dbReference type="Gene3D" id="3.40.710.10">
    <property type="entry name" value="DD-peptidase/beta-lactamase superfamily"/>
    <property type="match status" value="1"/>
</dbReference>
<name>A0A4R0K6K8_9ACTN</name>
<dbReference type="InterPro" id="IPR012338">
    <property type="entry name" value="Beta-lactam/transpept-like"/>
</dbReference>
<dbReference type="OrthoDB" id="9773047at2"/>
<protein>
    <submittedName>
        <fullName evidence="2">Class C beta-lactamase-related serine hydrolase</fullName>
    </submittedName>
</protein>
<dbReference type="PANTHER" id="PTHR43283:SF7">
    <property type="entry name" value="BETA-LACTAMASE-RELATED DOMAIN-CONTAINING PROTEIN"/>
    <property type="match status" value="1"/>
</dbReference>
<dbReference type="PANTHER" id="PTHR43283">
    <property type="entry name" value="BETA-LACTAMASE-RELATED"/>
    <property type="match status" value="1"/>
</dbReference>
<keyword evidence="2" id="KW-0378">Hydrolase</keyword>
<evidence type="ECO:0000313" key="2">
    <source>
        <dbReference type="EMBL" id="TCC54484.1"/>
    </source>
</evidence>
<dbReference type="SUPFAM" id="SSF56601">
    <property type="entry name" value="beta-lactamase/transpeptidase-like"/>
    <property type="match status" value="1"/>
</dbReference>
<dbReference type="Proteomes" id="UP000291144">
    <property type="component" value="Unassembled WGS sequence"/>
</dbReference>